<proteinExistence type="predicted"/>
<evidence type="ECO:0000313" key="3">
    <source>
        <dbReference type="Proteomes" id="UP000051574"/>
    </source>
</evidence>
<feature type="domain" description="RAP" evidence="1">
    <location>
        <begin position="322"/>
        <end position="379"/>
    </location>
</feature>
<dbReference type="SMART" id="SM00952">
    <property type="entry name" value="RAP"/>
    <property type="match status" value="1"/>
</dbReference>
<name>A0A0T6B627_9SCAR</name>
<protein>
    <recommendedName>
        <fullName evidence="1">RAP domain-containing protein</fullName>
    </recommendedName>
</protein>
<evidence type="ECO:0000259" key="1">
    <source>
        <dbReference type="PROSITE" id="PS51286"/>
    </source>
</evidence>
<dbReference type="AlphaFoldDB" id="A0A0T6B627"/>
<dbReference type="OrthoDB" id="10064757at2759"/>
<gene>
    <name evidence="2" type="ORF">AMK59_4045</name>
</gene>
<accession>A0A0T6B627</accession>
<reference evidence="2 3" key="1">
    <citation type="submission" date="2015-09" db="EMBL/GenBank/DDBJ databases">
        <title>Draft genome of the scarab beetle Oryctes borbonicus.</title>
        <authorList>
            <person name="Meyer J.M."/>
            <person name="Markov G.V."/>
            <person name="Baskaran P."/>
            <person name="Herrmann M."/>
            <person name="Sommer R.J."/>
            <person name="Roedelsperger C."/>
        </authorList>
    </citation>
    <scope>NUCLEOTIDE SEQUENCE [LARGE SCALE GENOMIC DNA]</scope>
    <source>
        <strain evidence="2">OB123</strain>
        <tissue evidence="2">Whole animal</tissue>
    </source>
</reference>
<organism evidence="2 3">
    <name type="scientific">Oryctes borbonicus</name>
    <dbReference type="NCBI Taxonomy" id="1629725"/>
    <lineage>
        <taxon>Eukaryota</taxon>
        <taxon>Metazoa</taxon>
        <taxon>Ecdysozoa</taxon>
        <taxon>Arthropoda</taxon>
        <taxon>Hexapoda</taxon>
        <taxon>Insecta</taxon>
        <taxon>Pterygota</taxon>
        <taxon>Neoptera</taxon>
        <taxon>Endopterygota</taxon>
        <taxon>Coleoptera</taxon>
        <taxon>Polyphaga</taxon>
        <taxon>Scarabaeiformia</taxon>
        <taxon>Scarabaeidae</taxon>
        <taxon>Dynastinae</taxon>
        <taxon>Oryctes</taxon>
    </lineage>
</organism>
<dbReference type="Proteomes" id="UP000051574">
    <property type="component" value="Unassembled WGS sequence"/>
</dbReference>
<keyword evidence="3" id="KW-1185">Reference proteome</keyword>
<dbReference type="PROSITE" id="PS51286">
    <property type="entry name" value="RAP"/>
    <property type="match status" value="1"/>
</dbReference>
<evidence type="ECO:0000313" key="2">
    <source>
        <dbReference type="EMBL" id="KRT82842.1"/>
    </source>
</evidence>
<comment type="caution">
    <text evidence="2">The sequence shown here is derived from an EMBL/GenBank/DDBJ whole genome shotgun (WGS) entry which is preliminary data.</text>
</comment>
<sequence length="384" mass="44749">MAIIAMAFFKSQTKIKLASILNRMLELVIENSEAIHEISLAAILKIVRFSQHNQTADNILKMLDKVTVELPRLSHLCATHVVLVGTNLQIFHEPTLKAVAQKTVEEISNPESVRLKDIERVLLAMTMFDYDPQTNPDFYEAVYRELHAERRIPEKTLYPKCVPMALGFLSIRNIYSEELMNDLLKPEFTLEVYGKNSKLYPRDLYLLNYGAEIDLPNYNGNKWPAEMKQKAGKWLIEYLPELPRKGLSVSDKMVFDVIDTVTHITGDQKHLYTGNILPHYAKSDIVLCLDKTTNTFVEPPHLKNYELHEIKYPKDFDKYKWYCFVIVGYNLISRNTMNPLGILNMKRRHLETIGYQPILVMWNQYNWLETVEKVDYILNKIKHL</sequence>
<dbReference type="InterPro" id="IPR013584">
    <property type="entry name" value="RAP"/>
</dbReference>
<dbReference type="EMBL" id="LJIG01009557">
    <property type="protein sequence ID" value="KRT82842.1"/>
    <property type="molecule type" value="Genomic_DNA"/>
</dbReference>